<sequence>MRDRKDNECPMCMEQSGKFVKGKKLLIHMENFIGHQKFNIIYECPKGHKWDIHTAYWHDISLSWMCPICSEKGEHIHGKELAVRVEGNIVEFEFQCPKCGYKWINKKELYRFIRPISKC</sequence>
<dbReference type="EMBL" id="DTHV01000059">
    <property type="protein sequence ID" value="HGW60182.1"/>
    <property type="molecule type" value="Genomic_DNA"/>
</dbReference>
<reference evidence="1" key="1">
    <citation type="journal article" date="2020" name="mSystems">
        <title>Genome- and Community-Level Interaction Insights into Carbon Utilization and Element Cycling Functions of Hydrothermarchaeota in Hydrothermal Sediment.</title>
        <authorList>
            <person name="Zhou Z."/>
            <person name="Liu Y."/>
            <person name="Xu W."/>
            <person name="Pan J."/>
            <person name="Luo Z.H."/>
            <person name="Li M."/>
        </authorList>
    </citation>
    <scope>NUCLEOTIDE SEQUENCE [LARGE SCALE GENOMIC DNA]</scope>
    <source>
        <strain evidence="1">SpSt-794</strain>
    </source>
</reference>
<name>A0A7C4Y5C4_9BACT</name>
<evidence type="ECO:0000313" key="1">
    <source>
        <dbReference type="EMBL" id="HGW60182.1"/>
    </source>
</evidence>
<protein>
    <submittedName>
        <fullName evidence="1">Uncharacterized protein</fullName>
    </submittedName>
</protein>
<dbReference type="AlphaFoldDB" id="A0A7C4Y5C4"/>
<gene>
    <name evidence="1" type="ORF">ENV82_01900</name>
</gene>
<accession>A0A7C4Y5C4</accession>
<comment type="caution">
    <text evidence="1">The sequence shown here is derived from an EMBL/GenBank/DDBJ whole genome shotgun (WGS) entry which is preliminary data.</text>
</comment>
<organism evidence="1">
    <name type="scientific">Caldisericum exile</name>
    <dbReference type="NCBI Taxonomy" id="693075"/>
    <lineage>
        <taxon>Bacteria</taxon>
        <taxon>Pseudomonadati</taxon>
        <taxon>Caldisericota/Cryosericota group</taxon>
        <taxon>Caldisericota</taxon>
        <taxon>Caldisericia</taxon>
        <taxon>Caldisericales</taxon>
        <taxon>Caldisericaceae</taxon>
        <taxon>Caldisericum</taxon>
    </lineage>
</organism>
<proteinExistence type="predicted"/>